<keyword evidence="3" id="KW-1185">Reference proteome</keyword>
<sequence>MAAHFLRRHDFLPSPGLDWLLILAGALFAWLFWPATHH</sequence>
<gene>
    <name evidence="2" type="ORF">GETHOR_06430</name>
</gene>
<organism evidence="2 3">
    <name type="scientific">Geothrix oryzae</name>
    <dbReference type="NCBI Taxonomy" id="2927975"/>
    <lineage>
        <taxon>Bacteria</taxon>
        <taxon>Pseudomonadati</taxon>
        <taxon>Acidobacteriota</taxon>
        <taxon>Holophagae</taxon>
        <taxon>Holophagales</taxon>
        <taxon>Holophagaceae</taxon>
        <taxon>Geothrix</taxon>
    </lineage>
</organism>
<accession>A0ABM8DNJ0</accession>
<dbReference type="Proteomes" id="UP001242010">
    <property type="component" value="Chromosome"/>
</dbReference>
<feature type="transmembrane region" description="Helical" evidence="1">
    <location>
        <begin position="12"/>
        <end position="33"/>
    </location>
</feature>
<evidence type="ECO:0000256" key="1">
    <source>
        <dbReference type="SAM" id="Phobius"/>
    </source>
</evidence>
<protein>
    <submittedName>
        <fullName evidence="2">Uncharacterized protein</fullName>
    </submittedName>
</protein>
<evidence type="ECO:0000313" key="2">
    <source>
        <dbReference type="EMBL" id="BDU68542.1"/>
    </source>
</evidence>
<proteinExistence type="predicted"/>
<keyword evidence="1" id="KW-1133">Transmembrane helix</keyword>
<dbReference type="EMBL" id="AP027079">
    <property type="protein sequence ID" value="BDU68542.1"/>
    <property type="molecule type" value="Genomic_DNA"/>
</dbReference>
<evidence type="ECO:0000313" key="3">
    <source>
        <dbReference type="Proteomes" id="UP001242010"/>
    </source>
</evidence>
<name>A0ABM8DNJ0_9BACT</name>
<reference evidence="3" key="1">
    <citation type="journal article" date="2023" name="Int. J. Syst. Evol. Microbiol.">
        <title>Mesoterricola silvestris gen. nov., sp. nov., Mesoterricola sediminis sp. nov., Geothrix oryzae sp. nov., Geothrix edaphica sp. nov., Geothrix rubra sp. nov., and Geothrix limicola sp. nov., six novel members of Acidobacteriota isolated from soils.</title>
        <authorList>
            <person name="Itoh H."/>
            <person name="Sugisawa Y."/>
            <person name="Mise K."/>
            <person name="Xu Z."/>
            <person name="Kuniyasu M."/>
            <person name="Ushijima N."/>
            <person name="Kawano K."/>
            <person name="Kobayashi E."/>
            <person name="Shiratori Y."/>
            <person name="Masuda Y."/>
            <person name="Senoo K."/>
        </authorList>
    </citation>
    <scope>NUCLEOTIDE SEQUENCE [LARGE SCALE GENOMIC DNA]</scope>
    <source>
        <strain evidence="3">Red222</strain>
    </source>
</reference>
<keyword evidence="1" id="KW-0472">Membrane</keyword>
<keyword evidence="1" id="KW-0812">Transmembrane</keyword>